<dbReference type="PANTHER" id="PTHR31528:SF1">
    <property type="entry name" value="4-AMINO-5-HYDROXYMETHYL-2-METHYLPYRIMIDINE PHOSPHATE SYNTHASE THI11-RELATED"/>
    <property type="match status" value="1"/>
</dbReference>
<comment type="subunit">
    <text evidence="4">Homodimer.</text>
</comment>
<keyword evidence="5" id="KW-0808">Transferase</keyword>
<dbReference type="Proteomes" id="UP001501295">
    <property type="component" value="Unassembled WGS sequence"/>
</dbReference>
<gene>
    <name evidence="13" type="ORF">GCM10025780_33770</name>
</gene>
<evidence type="ECO:0000313" key="14">
    <source>
        <dbReference type="Proteomes" id="UP001501295"/>
    </source>
</evidence>
<dbReference type="EMBL" id="BAABLM010000010">
    <property type="protein sequence ID" value="GAA4684816.1"/>
    <property type="molecule type" value="Genomic_DNA"/>
</dbReference>
<evidence type="ECO:0000256" key="6">
    <source>
        <dbReference type="ARBA" id="ARBA00022723"/>
    </source>
</evidence>
<evidence type="ECO:0000256" key="1">
    <source>
        <dbReference type="ARBA" id="ARBA00003469"/>
    </source>
</evidence>
<feature type="domain" description="SsuA/THI5-like" evidence="12">
    <location>
        <begin position="79"/>
        <end position="289"/>
    </location>
</feature>
<evidence type="ECO:0000256" key="11">
    <source>
        <dbReference type="ARBA" id="ARBA00048179"/>
    </source>
</evidence>
<keyword evidence="9" id="KW-0408">Iron</keyword>
<dbReference type="Gene3D" id="3.40.190.10">
    <property type="entry name" value="Periplasmic binding protein-like II"/>
    <property type="match status" value="2"/>
</dbReference>
<dbReference type="RefSeq" id="WP_345377101.1">
    <property type="nucleotide sequence ID" value="NZ_BAABLM010000010.1"/>
</dbReference>
<evidence type="ECO:0000256" key="10">
    <source>
        <dbReference type="ARBA" id="ARBA00033171"/>
    </source>
</evidence>
<evidence type="ECO:0000256" key="4">
    <source>
        <dbReference type="ARBA" id="ARBA00011738"/>
    </source>
</evidence>
<name>A0ABP8WAG7_9MICO</name>
<accession>A0ABP8WAG7</accession>
<comment type="caution">
    <text evidence="13">The sequence shown here is derived from an EMBL/GenBank/DDBJ whole genome shotgun (WGS) entry which is preliminary data.</text>
</comment>
<evidence type="ECO:0000256" key="7">
    <source>
        <dbReference type="ARBA" id="ARBA00022898"/>
    </source>
</evidence>
<dbReference type="InterPro" id="IPR027939">
    <property type="entry name" value="NMT1/THI5"/>
</dbReference>
<dbReference type="Pfam" id="PF09084">
    <property type="entry name" value="NMT1"/>
    <property type="match status" value="1"/>
</dbReference>
<evidence type="ECO:0000256" key="3">
    <source>
        <dbReference type="ARBA" id="ARBA00009406"/>
    </source>
</evidence>
<evidence type="ECO:0000256" key="8">
    <source>
        <dbReference type="ARBA" id="ARBA00022977"/>
    </source>
</evidence>
<organism evidence="13 14">
    <name type="scientific">Frondihabitans cladoniiphilus</name>
    <dbReference type="NCBI Taxonomy" id="715785"/>
    <lineage>
        <taxon>Bacteria</taxon>
        <taxon>Bacillati</taxon>
        <taxon>Actinomycetota</taxon>
        <taxon>Actinomycetes</taxon>
        <taxon>Micrococcales</taxon>
        <taxon>Microbacteriaceae</taxon>
        <taxon>Frondihabitans</taxon>
    </lineage>
</organism>
<dbReference type="PROSITE" id="PS51318">
    <property type="entry name" value="TAT"/>
    <property type="match status" value="1"/>
</dbReference>
<keyword evidence="8" id="KW-0784">Thiamine biosynthesis</keyword>
<comment type="pathway">
    <text evidence="2">Cofactor biosynthesis; thiamine diphosphate biosynthesis.</text>
</comment>
<reference evidence="14" key="1">
    <citation type="journal article" date="2019" name="Int. J. Syst. Evol. Microbiol.">
        <title>The Global Catalogue of Microorganisms (GCM) 10K type strain sequencing project: providing services to taxonomists for standard genome sequencing and annotation.</title>
        <authorList>
            <consortium name="The Broad Institute Genomics Platform"/>
            <consortium name="The Broad Institute Genome Sequencing Center for Infectious Disease"/>
            <person name="Wu L."/>
            <person name="Ma J."/>
        </authorList>
    </citation>
    <scope>NUCLEOTIDE SEQUENCE [LARGE SCALE GENOMIC DNA]</scope>
    <source>
        <strain evidence="14">JCM 18956</strain>
    </source>
</reference>
<sequence length="383" mass="39078">MPDRSSLTSSVLDRRGFLRLIGAGGTVAGAGLLLAACSTDSGSGSSSGSSSSGSSAAAGATAKAGAFGTISVALSWIKNSEFAGEYFAVENGYYTKAGFTGVTLLAGGGQTTPTSDVLAGQALVGIAASIQEPASSIAQGAAVKVIGAHFVRNPSCFLSLAEKTPIRKPADLKGKNVGIQAGAGDQVNAFLAANGLKPTDINGVTVQYDIAPLIAGKVDCFLSFSTNEPLLAKADGYTPVLLEFSDYGQPLVGDCFVVLTDTIANKRDELKAFLKAEAQGWADAVKDPAKGAGFAVDKYGKDQNLAIGSATDEAKAQVALMSTADTNKHGLFTMTDSLVAGNIKALKELGTSLTASKLFDLTLLEEVYKENPDLIVTLPTSAS</sequence>
<keyword evidence="14" id="KW-1185">Reference proteome</keyword>
<keyword evidence="7" id="KW-0663">Pyridoxal phosphate</keyword>
<dbReference type="PANTHER" id="PTHR31528">
    <property type="entry name" value="4-AMINO-5-HYDROXYMETHYL-2-METHYLPYRIMIDINE PHOSPHATE SYNTHASE THI11-RELATED"/>
    <property type="match status" value="1"/>
</dbReference>
<comment type="catalytic activity">
    <reaction evidence="11">
        <text>N(6)-(pyridoxal phosphate)-L-lysyl-[4-amino-5-hydroxymethyl-2-methylpyrimidine phosphate synthase] + L-histidyl-[4-amino-5-hydroxymethyl-2-methylpyrimidine phosphate synthase] + 2 Fe(3+) + 4 H2O = L-lysyl-[4-amino-5-hydroxymethyl-2-methylpyrimidine phosphate synthase] + (2S)-2-amino-5-hydroxy-4-oxopentanoyl-[4-amino-5-hydroxymethyl-2-methylpyrimidine phosphate synthase] + 4-amino-2-methyl-5-(phosphooxymethyl)pyrimidine + 3-oxopropanoate + 2 Fe(2+) + 2 H(+)</text>
        <dbReference type="Rhea" id="RHEA:65756"/>
        <dbReference type="Rhea" id="RHEA-COMP:16892"/>
        <dbReference type="Rhea" id="RHEA-COMP:16893"/>
        <dbReference type="Rhea" id="RHEA-COMP:16894"/>
        <dbReference type="Rhea" id="RHEA-COMP:16895"/>
        <dbReference type="ChEBI" id="CHEBI:15377"/>
        <dbReference type="ChEBI" id="CHEBI:15378"/>
        <dbReference type="ChEBI" id="CHEBI:29033"/>
        <dbReference type="ChEBI" id="CHEBI:29034"/>
        <dbReference type="ChEBI" id="CHEBI:29969"/>
        <dbReference type="ChEBI" id="CHEBI:29979"/>
        <dbReference type="ChEBI" id="CHEBI:33190"/>
        <dbReference type="ChEBI" id="CHEBI:58354"/>
        <dbReference type="ChEBI" id="CHEBI:143915"/>
        <dbReference type="ChEBI" id="CHEBI:157692"/>
    </reaction>
    <physiologicalReaction direction="left-to-right" evidence="11">
        <dbReference type="Rhea" id="RHEA:65757"/>
    </physiologicalReaction>
</comment>
<keyword evidence="6" id="KW-0479">Metal-binding</keyword>
<proteinExistence type="inferred from homology"/>
<comment type="similarity">
    <text evidence="3">Belongs to the NMT1/THI5 family.</text>
</comment>
<evidence type="ECO:0000256" key="5">
    <source>
        <dbReference type="ARBA" id="ARBA00022679"/>
    </source>
</evidence>
<dbReference type="SUPFAM" id="SSF53850">
    <property type="entry name" value="Periplasmic binding protein-like II"/>
    <property type="match status" value="1"/>
</dbReference>
<evidence type="ECO:0000256" key="2">
    <source>
        <dbReference type="ARBA" id="ARBA00004948"/>
    </source>
</evidence>
<dbReference type="InterPro" id="IPR015168">
    <property type="entry name" value="SsuA/THI5"/>
</dbReference>
<dbReference type="InterPro" id="IPR006311">
    <property type="entry name" value="TAT_signal"/>
</dbReference>
<protein>
    <recommendedName>
        <fullName evidence="10">Thiamine pyrimidine synthase</fullName>
    </recommendedName>
</protein>
<comment type="function">
    <text evidence="1">Responsible for the formation of the pyrimidine heterocycle in the thiamine biosynthesis pathway. Catalyzes the formation of hydroxymethylpyrimidine phosphate (HMP-P) from histidine and pyridoxal phosphate (PLP). The protein uses PLP and the active site histidine to form HMP-P, generating an inactive enzyme. The enzyme can only undergo a single turnover, which suggests it is a suicide enzyme.</text>
</comment>
<evidence type="ECO:0000256" key="9">
    <source>
        <dbReference type="ARBA" id="ARBA00023004"/>
    </source>
</evidence>
<evidence type="ECO:0000259" key="12">
    <source>
        <dbReference type="Pfam" id="PF09084"/>
    </source>
</evidence>
<evidence type="ECO:0000313" key="13">
    <source>
        <dbReference type="EMBL" id="GAA4684816.1"/>
    </source>
</evidence>